<keyword evidence="1" id="KW-0378">Hydrolase</keyword>
<dbReference type="InterPro" id="IPR013094">
    <property type="entry name" value="AB_hydrolase_3"/>
</dbReference>
<dbReference type="PANTHER" id="PTHR48081">
    <property type="entry name" value="AB HYDROLASE SUPERFAMILY PROTEIN C4A8.06C"/>
    <property type="match status" value="1"/>
</dbReference>
<proteinExistence type="evidence at protein level"/>
<dbReference type="InterPro" id="IPR029058">
    <property type="entry name" value="AB_hydrolase_fold"/>
</dbReference>
<dbReference type="InterPro" id="IPR050300">
    <property type="entry name" value="GDXG_lipolytic_enzyme"/>
</dbReference>
<evidence type="ECO:0007829" key="4">
    <source>
        <dbReference type="PDB" id="7YC0"/>
    </source>
</evidence>
<reference evidence="4" key="1">
    <citation type="journal article" date="2023" name="PLoS ONE">
        <title>Crystal structure and biochemical analysis of acetylesterase (LgEstI) from Lactococcus garvieae.</title>
        <authorList>
            <person name="Do H."/>
            <person name="Yoo W."/>
            <person name="Wang Y."/>
            <person name="Nam Y."/>
            <person name="Shin S.C."/>
            <person name="Kim H.W."/>
            <person name="Kim K.K."/>
            <person name="Lee J.H."/>
        </authorList>
    </citation>
    <scope>X-RAY CRYSTALLOGRAPHY (2.00 ANGSTROMS) OF 4-320</scope>
</reference>
<protein>
    <submittedName>
        <fullName evidence="3">Alpha/beta hydrolase</fullName>
    </submittedName>
</protein>
<name>A0AA82WP14_9LACT</name>
<dbReference type="Gene3D" id="3.40.50.1820">
    <property type="entry name" value="alpha/beta hydrolase"/>
    <property type="match status" value="1"/>
</dbReference>
<evidence type="ECO:0000313" key="3">
    <source>
        <dbReference type="PDB" id="7YC0"/>
    </source>
</evidence>
<keyword evidence="4" id="KW-0002">3D-structure</keyword>
<dbReference type="SMR" id="A0AA82WP14"/>
<dbReference type="AlphaFoldDB" id="A0AA82WP14"/>
<dbReference type="SUPFAM" id="SSF53474">
    <property type="entry name" value="alpha/beta-Hydrolases"/>
    <property type="match status" value="1"/>
</dbReference>
<evidence type="ECO:0000256" key="1">
    <source>
        <dbReference type="ARBA" id="ARBA00022801"/>
    </source>
</evidence>
<dbReference type="GO" id="GO:0016787">
    <property type="term" value="F:hydrolase activity"/>
    <property type="evidence" value="ECO:0007669"/>
    <property type="project" value="UniProtKB-KW"/>
</dbReference>
<dbReference type="PANTHER" id="PTHR48081:SF8">
    <property type="entry name" value="ALPHA_BETA HYDROLASE FOLD-3 DOMAIN-CONTAINING PROTEIN-RELATED"/>
    <property type="match status" value="1"/>
</dbReference>
<evidence type="ECO:0000259" key="2">
    <source>
        <dbReference type="Pfam" id="PF07859"/>
    </source>
</evidence>
<accession>A0AA82WP14</accession>
<organism evidence="3">
    <name type="scientific">Lactococcus garvieae subsp. garvieae</name>
    <dbReference type="NCBI Taxonomy" id="1890280"/>
    <lineage>
        <taxon>Bacteria</taxon>
        <taxon>Bacillati</taxon>
        <taxon>Bacillota</taxon>
        <taxon>Bacilli</taxon>
        <taxon>Lactobacillales</taxon>
        <taxon>Streptococcaceae</taxon>
        <taxon>Lactococcus</taxon>
    </lineage>
</organism>
<dbReference type="PDB" id="7YC0">
    <property type="method" value="X-ray"/>
    <property type="resolution" value="2.00 A"/>
    <property type="chains" value="A/B/C=4-320"/>
</dbReference>
<gene>
    <name evidence="3" type="ORF">F4V47_03290</name>
</gene>
<feature type="domain" description="Alpha/beta hydrolase fold-3" evidence="2">
    <location>
        <begin position="84"/>
        <end position="292"/>
    </location>
</feature>
<sequence length="320" mass="36307">GSHMVERISLEKAALEFSEANAPHPRIYELPVEEGRSLLNEVQDSPVVKEDVDIEDIAVDTGEWGEINVRFIRPLHQEKKLPVIFYIHGAGWVFGNAHTHDKLIRELAVRTNSVVVFSEYSLSPEAKYPTAIEQNYAVLQQLKDFANDKKFDVNHLTVAGDSVGGNMATVMTLLTKQRGGQKIGQQVLYYPVTDANFDTDSYNEFAENYFLTKEGMIWFWDQYTTSQEERHQITASPLRATKEDLADLPAALIITGEADVLRDEGEAYARKLREADVEVTQVRFQAIIHDFVMVNSMNETHATRAAMSLSTQWINEKNRK</sequence>
<dbReference type="Pfam" id="PF07859">
    <property type="entry name" value="Abhydrolase_3"/>
    <property type="match status" value="1"/>
</dbReference>